<keyword evidence="1" id="KW-0614">Plasmid</keyword>
<dbReference type="Proteomes" id="UP000070260">
    <property type="component" value="Plasmid pJFP838A"/>
</dbReference>
<organism evidence="1 2">
    <name type="scientific">Clostridium perfringens</name>
    <dbReference type="NCBI Taxonomy" id="1502"/>
    <lineage>
        <taxon>Bacteria</taxon>
        <taxon>Bacillati</taxon>
        <taxon>Bacillota</taxon>
        <taxon>Clostridia</taxon>
        <taxon>Eubacteriales</taxon>
        <taxon>Clostridiaceae</taxon>
        <taxon>Clostridium</taxon>
    </lineage>
</organism>
<dbReference type="PATRIC" id="fig|1502.177.peg.3260"/>
<reference evidence="1 2" key="1">
    <citation type="journal article" date="2016" name="PLoS ONE">
        <title>Plasmid Characterization and Chromosome Analysis of Two netF+ Clostridium perfringens Isolates Associated with Foal and Canine Necrotizing Enteritis.</title>
        <authorList>
            <person name="Mehdizadeh Gohari I."/>
            <person name="Kropinski A.M."/>
            <person name="Weese S.J."/>
            <person name="Parreira V.R."/>
            <person name="Whitehead A.E."/>
            <person name="Boerlin P."/>
            <person name="Prescott J.F."/>
        </authorList>
    </citation>
    <scope>NUCLEOTIDE SEQUENCE [LARGE SCALE GENOMIC DNA]</scope>
    <source>
        <strain evidence="1 2">JP838</strain>
        <plasmid evidence="2">Plasmid pJFP838A</plasmid>
    </source>
</reference>
<dbReference type="RefSeq" id="WP_162485256.1">
    <property type="nucleotide sequence ID" value="NZ_CP013615.1"/>
</dbReference>
<name>A0A140GR11_CLOPF</name>
<accession>A0A140GR11</accession>
<geneLocation type="plasmid" evidence="1 2">
    <name>pJFP838A</name>
</geneLocation>
<protein>
    <submittedName>
        <fullName evidence="1">Uncharacterized protein</fullName>
    </submittedName>
</protein>
<evidence type="ECO:0000313" key="1">
    <source>
        <dbReference type="EMBL" id="AMN30970.1"/>
    </source>
</evidence>
<gene>
    <name evidence="1" type="ORF">JFP838_pA0054</name>
</gene>
<dbReference type="AlphaFoldDB" id="A0A140GR11"/>
<proteinExistence type="predicted"/>
<sequence length="226" mass="25602">MMNENNNSQNNSQKDFSNYKESQILRIDGKNCFLEVMIQSLNIGKIQINLMKYDTNKQKNSRITDKIAIYLDIPKAKSLCNDILSGRIPKLIQLEKERIENQTKKNPANKVYPKSIYDIFGGTSTQRLAQQGKSRSDGKAVSRVFRIIPGMKADCMFCGELGPGNETSTGAIQPIINKAEIKIQVPVTFESLKEFALMVDMNINAYCTAQHTVRAFEEKRKAKNKQ</sequence>
<dbReference type="EMBL" id="CP013615">
    <property type="protein sequence ID" value="AMN30970.1"/>
    <property type="molecule type" value="Genomic_DNA"/>
</dbReference>
<evidence type="ECO:0000313" key="2">
    <source>
        <dbReference type="Proteomes" id="UP000070260"/>
    </source>
</evidence>